<reference evidence="2 3" key="1">
    <citation type="submission" date="2021-06" db="EMBL/GenBank/DDBJ databases">
        <title>Caerostris darwini draft genome.</title>
        <authorList>
            <person name="Kono N."/>
            <person name="Arakawa K."/>
        </authorList>
    </citation>
    <scope>NUCLEOTIDE SEQUENCE [LARGE SCALE GENOMIC DNA]</scope>
</reference>
<sequence length="92" mass="10638">MQKVQNRPFLKTSSVTITLWHCVRCGVSGTGKISSFFTNLAENVVFYSRGRSLTTMTAPFVICSDIFALWAAFWYLGMFIYVFLFLWFEPKD</sequence>
<organism evidence="2 3">
    <name type="scientific">Caerostris darwini</name>
    <dbReference type="NCBI Taxonomy" id="1538125"/>
    <lineage>
        <taxon>Eukaryota</taxon>
        <taxon>Metazoa</taxon>
        <taxon>Ecdysozoa</taxon>
        <taxon>Arthropoda</taxon>
        <taxon>Chelicerata</taxon>
        <taxon>Arachnida</taxon>
        <taxon>Araneae</taxon>
        <taxon>Araneomorphae</taxon>
        <taxon>Entelegynae</taxon>
        <taxon>Araneoidea</taxon>
        <taxon>Araneidae</taxon>
        <taxon>Caerostris</taxon>
    </lineage>
</organism>
<keyword evidence="1" id="KW-0812">Transmembrane</keyword>
<feature type="transmembrane region" description="Helical" evidence="1">
    <location>
        <begin position="66"/>
        <end position="88"/>
    </location>
</feature>
<gene>
    <name evidence="2" type="ORF">CDAR_101261</name>
</gene>
<comment type="caution">
    <text evidence="2">The sequence shown here is derived from an EMBL/GenBank/DDBJ whole genome shotgun (WGS) entry which is preliminary data.</text>
</comment>
<keyword evidence="1" id="KW-1133">Transmembrane helix</keyword>
<name>A0AAV4QED0_9ARAC</name>
<dbReference type="Proteomes" id="UP001054837">
    <property type="component" value="Unassembled WGS sequence"/>
</dbReference>
<keyword evidence="3" id="KW-1185">Reference proteome</keyword>
<dbReference type="EMBL" id="BPLQ01004301">
    <property type="protein sequence ID" value="GIY07139.1"/>
    <property type="molecule type" value="Genomic_DNA"/>
</dbReference>
<evidence type="ECO:0000313" key="3">
    <source>
        <dbReference type="Proteomes" id="UP001054837"/>
    </source>
</evidence>
<proteinExistence type="predicted"/>
<dbReference type="AlphaFoldDB" id="A0AAV4QED0"/>
<accession>A0AAV4QED0</accession>
<evidence type="ECO:0000313" key="2">
    <source>
        <dbReference type="EMBL" id="GIY07139.1"/>
    </source>
</evidence>
<keyword evidence="1" id="KW-0472">Membrane</keyword>
<protein>
    <submittedName>
        <fullName evidence="2">Uncharacterized protein</fullName>
    </submittedName>
</protein>
<evidence type="ECO:0000256" key="1">
    <source>
        <dbReference type="SAM" id="Phobius"/>
    </source>
</evidence>